<evidence type="ECO:0000313" key="4">
    <source>
        <dbReference type="Proteomes" id="UP000603453"/>
    </source>
</evidence>
<dbReference type="Pfam" id="PF00134">
    <property type="entry name" value="Cyclin_N"/>
    <property type="match status" value="1"/>
</dbReference>
<proteinExistence type="inferred from homology"/>
<dbReference type="InterPro" id="IPR043198">
    <property type="entry name" value="Cyclin/Ssn8"/>
</dbReference>
<dbReference type="InterPro" id="IPR036915">
    <property type="entry name" value="Cyclin-like_sf"/>
</dbReference>
<dbReference type="InterPro" id="IPR006671">
    <property type="entry name" value="Cyclin_N"/>
</dbReference>
<accession>A0A8H7V6K5</accession>
<evidence type="ECO:0000256" key="1">
    <source>
        <dbReference type="RuleBase" id="RU000383"/>
    </source>
</evidence>
<dbReference type="Proteomes" id="UP000603453">
    <property type="component" value="Unassembled WGS sequence"/>
</dbReference>
<dbReference type="PANTHER" id="PTHR10026">
    <property type="entry name" value="CYCLIN"/>
    <property type="match status" value="1"/>
</dbReference>
<dbReference type="InterPro" id="IPR013763">
    <property type="entry name" value="Cyclin-like_dom"/>
</dbReference>
<sequence length="290" mass="33191">MTTESAENTGEPEVGSNECRSVENNMNKLPTAYLQWYFTKDDLLDTPTICHGRTFEDEQLDRIKGCHFLLAVGAKLGLPQLVVVTATTFFHRFYMRQSMTNHHVYDIASTCLFIATKVEECTRRFKDIVLACARKASKNDNLRLEEDSKEFTRWKESLLHNEIIVLDTLCFDLSVEHPHTSLMRFETQLTVSSSSIRKAWMLLYQSLGAPLCVLYKPNIIAAAALLLATNLSSSDRLNENWYENLHDIDVVQVHELAAEMLEYFMDHYLVRSSSSQANSPHPSQQMHLAH</sequence>
<keyword evidence="1" id="KW-0195">Cyclin</keyword>
<dbReference type="GO" id="GO:0016538">
    <property type="term" value="F:cyclin-dependent protein serine/threonine kinase regulator activity"/>
    <property type="evidence" value="ECO:0007669"/>
    <property type="project" value="InterPro"/>
</dbReference>
<dbReference type="SMART" id="SM00385">
    <property type="entry name" value="CYCLIN"/>
    <property type="match status" value="2"/>
</dbReference>
<evidence type="ECO:0000313" key="3">
    <source>
        <dbReference type="EMBL" id="KAG2207397.1"/>
    </source>
</evidence>
<comment type="similarity">
    <text evidence="1">Belongs to the cyclin family.</text>
</comment>
<feature type="domain" description="Cyclin-like" evidence="2">
    <location>
        <begin position="67"/>
        <end position="167"/>
    </location>
</feature>
<dbReference type="Gene3D" id="1.10.472.10">
    <property type="entry name" value="Cyclin-like"/>
    <property type="match status" value="2"/>
</dbReference>
<reference evidence="3" key="1">
    <citation type="submission" date="2020-12" db="EMBL/GenBank/DDBJ databases">
        <title>Metabolic potential, ecology and presence of endohyphal bacteria is reflected in genomic diversity of Mucoromycotina.</title>
        <authorList>
            <person name="Muszewska A."/>
            <person name="Okrasinska A."/>
            <person name="Steczkiewicz K."/>
            <person name="Drgas O."/>
            <person name="Orlowska M."/>
            <person name="Perlinska-Lenart U."/>
            <person name="Aleksandrzak-Piekarczyk T."/>
            <person name="Szatraj K."/>
            <person name="Zielenkiewicz U."/>
            <person name="Pilsyk S."/>
            <person name="Malc E."/>
            <person name="Mieczkowski P."/>
            <person name="Kruszewska J.S."/>
            <person name="Biernat P."/>
            <person name="Pawlowska J."/>
        </authorList>
    </citation>
    <scope>NUCLEOTIDE SEQUENCE</scope>
    <source>
        <strain evidence="3">WA0000017839</strain>
    </source>
</reference>
<dbReference type="PIRSF" id="PIRSF028758">
    <property type="entry name" value="Cyclin, C/H/G types"/>
    <property type="match status" value="1"/>
</dbReference>
<dbReference type="SUPFAM" id="SSF47954">
    <property type="entry name" value="Cyclin-like"/>
    <property type="match status" value="2"/>
</dbReference>
<protein>
    <recommendedName>
        <fullName evidence="2">Cyclin-like domain-containing protein</fullName>
    </recommendedName>
</protein>
<gene>
    <name evidence="3" type="ORF">INT47_006872</name>
</gene>
<dbReference type="AlphaFoldDB" id="A0A8H7V6K5"/>
<feature type="domain" description="Cyclin-like" evidence="2">
    <location>
        <begin position="180"/>
        <end position="262"/>
    </location>
</feature>
<name>A0A8H7V6K5_9FUNG</name>
<comment type="caution">
    <text evidence="3">The sequence shown here is derived from an EMBL/GenBank/DDBJ whole genome shotgun (WGS) entry which is preliminary data.</text>
</comment>
<keyword evidence="4" id="KW-1185">Reference proteome</keyword>
<dbReference type="GO" id="GO:0006357">
    <property type="term" value="P:regulation of transcription by RNA polymerase II"/>
    <property type="evidence" value="ECO:0007669"/>
    <property type="project" value="InterPro"/>
</dbReference>
<evidence type="ECO:0000259" key="2">
    <source>
        <dbReference type="SMART" id="SM00385"/>
    </source>
</evidence>
<dbReference type="OrthoDB" id="25002at2759"/>
<dbReference type="EMBL" id="JAEPRD010000025">
    <property type="protein sequence ID" value="KAG2207397.1"/>
    <property type="molecule type" value="Genomic_DNA"/>
</dbReference>
<organism evidence="3 4">
    <name type="scientific">Mucor saturninus</name>
    <dbReference type="NCBI Taxonomy" id="64648"/>
    <lineage>
        <taxon>Eukaryota</taxon>
        <taxon>Fungi</taxon>
        <taxon>Fungi incertae sedis</taxon>
        <taxon>Mucoromycota</taxon>
        <taxon>Mucoromycotina</taxon>
        <taxon>Mucoromycetes</taxon>
        <taxon>Mucorales</taxon>
        <taxon>Mucorineae</taxon>
        <taxon>Mucoraceae</taxon>
        <taxon>Mucor</taxon>
    </lineage>
</organism>